<dbReference type="SMART" id="SM00470">
    <property type="entry name" value="ParB"/>
    <property type="match status" value="1"/>
</dbReference>
<dbReference type="Pfam" id="PF25023">
    <property type="entry name" value="TEN_YD-shell"/>
    <property type="match status" value="1"/>
</dbReference>
<dbReference type="EMBL" id="JBDPZC010000002">
    <property type="protein sequence ID" value="MEO3712402.1"/>
    <property type="molecule type" value="Genomic_DNA"/>
</dbReference>
<proteinExistence type="predicted"/>
<dbReference type="InterPro" id="IPR056823">
    <property type="entry name" value="TEN-like_YD-shell"/>
</dbReference>
<dbReference type="PANTHER" id="PTHR32305">
    <property type="match status" value="1"/>
</dbReference>
<accession>A0ABV0GBG2</accession>
<dbReference type="InterPro" id="IPR022385">
    <property type="entry name" value="Rhs_assc_core"/>
</dbReference>
<dbReference type="InterPro" id="IPR050708">
    <property type="entry name" value="T6SS_VgrG/RHS"/>
</dbReference>
<dbReference type="PANTHER" id="PTHR32305:SF15">
    <property type="entry name" value="PROTEIN RHSA-RELATED"/>
    <property type="match status" value="1"/>
</dbReference>
<evidence type="ECO:0000313" key="3">
    <source>
        <dbReference type="EMBL" id="MEO3712402.1"/>
    </source>
</evidence>
<dbReference type="Gene3D" id="3.90.1530.10">
    <property type="entry name" value="Conserved hypothetical protein from pyrococcus furiosus pfu- 392566-001, ParB domain"/>
    <property type="match status" value="1"/>
</dbReference>
<evidence type="ECO:0000256" key="1">
    <source>
        <dbReference type="ARBA" id="ARBA00022737"/>
    </source>
</evidence>
<gene>
    <name evidence="3" type="ORF">ABDJ40_06430</name>
</gene>
<dbReference type="Proteomes" id="UP001462640">
    <property type="component" value="Unassembled WGS sequence"/>
</dbReference>
<dbReference type="RefSeq" id="WP_347607716.1">
    <property type="nucleotide sequence ID" value="NZ_JBDPZC010000002.1"/>
</dbReference>
<dbReference type="SUPFAM" id="SSF110849">
    <property type="entry name" value="ParB/Sulfiredoxin"/>
    <property type="match status" value="1"/>
</dbReference>
<dbReference type="NCBIfam" id="TIGR01643">
    <property type="entry name" value="YD_repeat_2x"/>
    <property type="match status" value="1"/>
</dbReference>
<protein>
    <submittedName>
        <fullName evidence="3">RHS repeat-associated core domain-containing protein</fullName>
    </submittedName>
</protein>
<dbReference type="NCBIfam" id="TIGR03696">
    <property type="entry name" value="Rhs_assc_core"/>
    <property type="match status" value="1"/>
</dbReference>
<dbReference type="InterPro" id="IPR006530">
    <property type="entry name" value="YD"/>
</dbReference>
<dbReference type="Pfam" id="PF02195">
    <property type="entry name" value="ParB_N"/>
    <property type="match status" value="1"/>
</dbReference>
<keyword evidence="1" id="KW-0677">Repeat</keyword>
<organism evidence="3 4">
    <name type="scientific">Roseateles flavus</name>
    <dbReference type="NCBI Taxonomy" id="3149041"/>
    <lineage>
        <taxon>Bacteria</taxon>
        <taxon>Pseudomonadati</taxon>
        <taxon>Pseudomonadota</taxon>
        <taxon>Betaproteobacteria</taxon>
        <taxon>Burkholderiales</taxon>
        <taxon>Sphaerotilaceae</taxon>
        <taxon>Roseateles</taxon>
    </lineage>
</organism>
<dbReference type="Pfam" id="PF05593">
    <property type="entry name" value="RHS_repeat"/>
    <property type="match status" value="1"/>
</dbReference>
<dbReference type="Gene3D" id="2.180.10.10">
    <property type="entry name" value="RHS repeat-associated core"/>
    <property type="match status" value="2"/>
</dbReference>
<dbReference type="InterPro" id="IPR036086">
    <property type="entry name" value="ParB/Sulfiredoxin_sf"/>
</dbReference>
<keyword evidence="4" id="KW-1185">Reference proteome</keyword>
<reference evidence="3 4" key="1">
    <citation type="submission" date="2024-05" db="EMBL/GenBank/DDBJ databases">
        <title>Roseateles sp. 2.12 16S ribosomal RNA gene Genome sequencing and assembly.</title>
        <authorList>
            <person name="Woo H."/>
        </authorList>
    </citation>
    <scope>NUCLEOTIDE SEQUENCE [LARGE SCALE GENOMIC DNA]</scope>
    <source>
        <strain evidence="3 4">2.12</strain>
    </source>
</reference>
<evidence type="ECO:0000313" key="4">
    <source>
        <dbReference type="Proteomes" id="UP001462640"/>
    </source>
</evidence>
<comment type="caution">
    <text evidence="3">The sequence shown here is derived from an EMBL/GenBank/DDBJ whole genome shotgun (WGS) entry which is preliminary data.</text>
</comment>
<dbReference type="InterPro" id="IPR031325">
    <property type="entry name" value="RHS_repeat"/>
</dbReference>
<evidence type="ECO:0000259" key="2">
    <source>
        <dbReference type="SMART" id="SM00470"/>
    </source>
</evidence>
<sequence length="1613" mass="174718">MSGQALIKIQGIEMNKAFGWTRSLLRSVSVIPMALLLVSGAANVLAEEGYQENGKLVRGQLTQLGTDLFGERVSAYTGALSFSQTDVSLPGNFALPVAIGRRLTTGSAGSYQHHFGEWELEIPHLKGVFDERSGWQTSGVEPLKRCSIFLDAATGWNQTHTMTIPSREFWHGYQIYVPGIGEQDMLSRAPENKSAPTDGNVYGVVTKQGWQFRCTNSLHADSAFDGEGFIALSPDGVEYTFNWMVARSYPAYLGSKKTGAIQSLRQGMDPAANVNVLFMPRSEVLILPTKIKDRHGNAVTYSYDKNAPWRLLSIDASDQRSLRISYHPNTNLISTVSDGMRTWSYEYSGISGAAPLLSRVVLPDATAWTFGGDNLQVGVVSLSAPSDCSSHFYGIGGAYKKTMTHPSGAVAEFTLTDTEHARTDVTQCKPFLNTSMFTSIYPSVYIGVKSLTQKKITAAGLLKPLIWQYEYPAAVGSNELCPACAGSKTVIQTFPSGAKTRLTFGTRWSVNEGLLLKSEEGWDGSAALRVTDYRYRSPDAGPYPSKVANGPYNIRGDGAMSLRHFPLDKKVVTQQGRTFTWEATAFDEWARPTTVVKTGPAGSQTETISYEDKRFLWVLGQLSKLQIGSWLAVGNEFNEFGQLKTVSRYGVLQRQQGYNADGTLAWHEDGAGHRTSYDSYKRGVPRTVRYADGSSESASVNDLGLITRHTDPTGASTDYGYDAAGRLSSITPPSGWTATSLVFEPVGSPEYGLAAGHWRQTISQGDARTVTYYDGFWRPVMVRTFDASQEASTRKVLVKSYDAAGQLAFESYAQRDATSVSITSPGKRMSYDALGRLKRTEADSELGVLVSSWDYQDGFKTVLSNPRGKSTTQTFWALDKPEEAQLAGLDAPEGVSVRIERDALGKPTAISRGGVTRRYVYDAGQRLCKTVEPEINATVQDYDAAGNVLWRAPGQPLTGTGSCDTAAVASTAKISYGYDPMNRLKSTSYGDTSPGITREYWPDGKLKTVSSNGSTWSYVYNSLRLISTETLSYGGQSWIFSWGYSPNGHLASLSYPTGGPGVSYVPNALGEPSQVGSFATGLSFHPNGAVNSFRFGNGIQHTQGLNLRGLPESKQDAGVLNDVYVYDANGNVNSISDRQENVFSRSMVYDDLDRLKTVSAPGVWGTAAYTYDAADNLKTANVGSRNVTLNYLDGTNRLNRVDVNGTQQLYDYDPYGNIRRKGAQQYFFDQGNRLQSAVPGGSYVYDGLGRRIQVSGGGDGSTRLSLYSQAGQLLWSTSSGGSRPASTTAYVYLAGKAIAEVNSASGTQYVHTDALGSPVAHTGPTGTLLNRTRYEPYGYVAAGTKPGPATSLMGYTGHVQDAETELVYMQQRYYDPIVGRFLSVDPIVTDANTGKGFGLYTYVDNNPYAKIDPDGREPAECSEACVRMRGTSDARALGTSTTGASRSVFRAAASEGRALAADFPSFPDTAKLFLPALMLPSMAWEGTMGTFDSLANVLEGHASKGDGFVLAMAFLPAAKGAAETVRVGELIATHGKTMSNKQLDRLVKNIRAEGIKEPLTVTEHQGKLYILDGHHRALAAPRAGVAEVPIKRVELPFGAYKTPDDLTFTPGGY</sequence>
<feature type="domain" description="ParB-like N-terminal" evidence="2">
    <location>
        <begin position="1523"/>
        <end position="1603"/>
    </location>
</feature>
<name>A0ABV0GBG2_9BURK</name>
<dbReference type="InterPro" id="IPR003115">
    <property type="entry name" value="ParB_N"/>
</dbReference>